<sequence length="150" mass="17478">MQSKVSIVTNGEHQQLPLSTLKPIMVYDGACNFCKYWVSKWQLHASGEVTFIPYQQLPKTYFGITRQQFSKSVYLITQYRRLRGAAAVFEMLALGGNDFWNRLYHNVILADSVFEAGYWLVATFRDFFFWVIKLFSKEAREFDAQQPPPS</sequence>
<gene>
    <name evidence="1" type="ORF">K0O23_01980</name>
</gene>
<dbReference type="RefSeq" id="WP_219875695.1">
    <property type="nucleotide sequence ID" value="NZ_JAHYXK010000001.1"/>
</dbReference>
<dbReference type="Proteomes" id="UP000813018">
    <property type="component" value="Unassembled WGS sequence"/>
</dbReference>
<accession>A0ABS7CPR9</accession>
<keyword evidence="2" id="KW-1185">Reference proteome</keyword>
<reference evidence="1 2" key="1">
    <citation type="journal article" date="2016" name="Int. J. Syst. Evol. Microbiol.">
        <title>Pontibacter aydingkolensis sp. nov., isolated from soil of a salt lake.</title>
        <authorList>
            <person name="Osman G."/>
            <person name="Zhang T."/>
            <person name="Lou K."/>
            <person name="Gao Y."/>
            <person name="Chang W."/>
            <person name="Lin Q."/>
            <person name="Yang H.M."/>
            <person name="Huo X.D."/>
            <person name="Wang N."/>
        </authorList>
    </citation>
    <scope>NUCLEOTIDE SEQUENCE [LARGE SCALE GENOMIC DNA]</scope>
    <source>
        <strain evidence="1 2">KACC 19255</strain>
    </source>
</reference>
<protein>
    <submittedName>
        <fullName evidence="1">DUF393 domain-containing protein</fullName>
    </submittedName>
</protein>
<evidence type="ECO:0000313" key="1">
    <source>
        <dbReference type="EMBL" id="MBW7465820.1"/>
    </source>
</evidence>
<evidence type="ECO:0000313" key="2">
    <source>
        <dbReference type="Proteomes" id="UP000813018"/>
    </source>
</evidence>
<proteinExistence type="predicted"/>
<name>A0ABS7CPR9_9BACT</name>
<comment type="caution">
    <text evidence="1">The sequence shown here is derived from an EMBL/GenBank/DDBJ whole genome shotgun (WGS) entry which is preliminary data.</text>
</comment>
<dbReference type="InterPro" id="IPR007263">
    <property type="entry name" value="DCC1-like"/>
</dbReference>
<organism evidence="1 2">
    <name type="scientific">Pontibacter aydingkolensis</name>
    <dbReference type="NCBI Taxonomy" id="1911536"/>
    <lineage>
        <taxon>Bacteria</taxon>
        <taxon>Pseudomonadati</taxon>
        <taxon>Bacteroidota</taxon>
        <taxon>Cytophagia</taxon>
        <taxon>Cytophagales</taxon>
        <taxon>Hymenobacteraceae</taxon>
        <taxon>Pontibacter</taxon>
    </lineage>
</organism>
<dbReference type="Pfam" id="PF04134">
    <property type="entry name" value="DCC1-like"/>
    <property type="match status" value="1"/>
</dbReference>
<dbReference type="EMBL" id="JAHYXK010000001">
    <property type="protein sequence ID" value="MBW7465820.1"/>
    <property type="molecule type" value="Genomic_DNA"/>
</dbReference>